<dbReference type="AlphaFoldDB" id="A0A6A6SQ00"/>
<dbReference type="PROSITE" id="PS51820">
    <property type="entry name" value="PA14"/>
    <property type="match status" value="1"/>
</dbReference>
<feature type="domain" description="PA14" evidence="17">
    <location>
        <begin position="389"/>
        <end position="550"/>
    </location>
</feature>
<evidence type="ECO:0000313" key="18">
    <source>
        <dbReference type="EMBL" id="KAF2648458.1"/>
    </source>
</evidence>
<dbReference type="InterPro" id="IPR011658">
    <property type="entry name" value="PA14_dom"/>
</dbReference>
<dbReference type="FunFam" id="2.60.40.10:FF:000495">
    <property type="entry name" value="Periplasmic beta-glucosidase"/>
    <property type="match status" value="1"/>
</dbReference>
<accession>A0A6A6SQ00</accession>
<keyword evidence="7 18" id="KW-0378">Hydrolase</keyword>
<reference evidence="18" key="1">
    <citation type="journal article" date="2020" name="Stud. Mycol.">
        <title>101 Dothideomycetes genomes: a test case for predicting lifestyles and emergence of pathogens.</title>
        <authorList>
            <person name="Haridas S."/>
            <person name="Albert R."/>
            <person name="Binder M."/>
            <person name="Bloem J."/>
            <person name="Labutti K."/>
            <person name="Salamov A."/>
            <person name="Andreopoulos B."/>
            <person name="Baker S."/>
            <person name="Barry K."/>
            <person name="Bills G."/>
            <person name="Bluhm B."/>
            <person name="Cannon C."/>
            <person name="Castanera R."/>
            <person name="Culley D."/>
            <person name="Daum C."/>
            <person name="Ezra D."/>
            <person name="Gonzalez J."/>
            <person name="Henrissat B."/>
            <person name="Kuo A."/>
            <person name="Liang C."/>
            <person name="Lipzen A."/>
            <person name="Lutzoni F."/>
            <person name="Magnuson J."/>
            <person name="Mondo S."/>
            <person name="Nolan M."/>
            <person name="Ohm R."/>
            <person name="Pangilinan J."/>
            <person name="Park H.-J."/>
            <person name="Ramirez L."/>
            <person name="Alfaro M."/>
            <person name="Sun H."/>
            <person name="Tritt A."/>
            <person name="Yoshinaga Y."/>
            <person name="Zwiers L.-H."/>
            <person name="Turgeon B."/>
            <person name="Goodwin S."/>
            <person name="Spatafora J."/>
            <person name="Crous P."/>
            <person name="Grigoriev I."/>
        </authorList>
    </citation>
    <scope>NUCLEOTIDE SEQUENCE</scope>
    <source>
        <strain evidence="18">CBS 122681</strain>
    </source>
</reference>
<dbReference type="Gene3D" id="3.20.20.300">
    <property type="entry name" value="Glycoside hydrolase, family 3, N-terminal domain"/>
    <property type="match status" value="1"/>
</dbReference>
<keyword evidence="9" id="KW-0119">Carbohydrate metabolism</keyword>
<dbReference type="SUPFAM" id="SSF56988">
    <property type="entry name" value="Anthrax protective antigen"/>
    <property type="match status" value="1"/>
</dbReference>
<dbReference type="Gene3D" id="3.40.50.1700">
    <property type="entry name" value="Glycoside hydrolase family 3 C-terminal domain"/>
    <property type="match status" value="1"/>
</dbReference>
<dbReference type="Gene3D" id="2.60.120.260">
    <property type="entry name" value="Galactose-binding domain-like"/>
    <property type="match status" value="1"/>
</dbReference>
<evidence type="ECO:0000256" key="3">
    <source>
        <dbReference type="ARBA" id="ARBA00004987"/>
    </source>
</evidence>
<dbReference type="InterPro" id="IPR001764">
    <property type="entry name" value="Glyco_hydro_3_N"/>
</dbReference>
<dbReference type="SMART" id="SM01217">
    <property type="entry name" value="Fn3_like"/>
    <property type="match status" value="1"/>
</dbReference>
<dbReference type="InterPro" id="IPR037524">
    <property type="entry name" value="PA14/GLEYA"/>
</dbReference>
<sequence length="799" mass="87975">MSFTATDMLARLNNDQKIALLTGRDWWHTLPIEENGVPAIRMSDDPAGIRGTRFFESVPAAAIPCGSALGATWDKALVKEAGELLGKECIAKGTHCWLGPTVNIQRSPLGGRNNESFGEDSHLVGTLGSSIIDGCQSTGVAATIKHFVCNDQEDEKSSLNAIVTQRALRELYLRPFQIAARDVNPEALMTAYNKLNGFHCSEHPLLDLVVRGEWEWNPLIMSDWFGTFVGHSTVNAGVDLEMPGPTLFRGEALKTAVTTRDVRQSVLDQRAERVLKFVEKGSQLSVSSTEGGRDLPEDRALNRKLCASSIVMLQNKEGLLPISKTTKRIALIGSHMKDLSVLGLGSTALEPYYTINPFDAIKEKLDSHVELLYEVGAHAYKTLPLLHERFLQNTTMSFFNEPETSTGRRLVLENPLKRTRFHLIDFEHPGLHFDLFYVTVQADFTPDSSQLWDFSVACHGTANLYIDDELLIDNSTKQTAGGSSFSLGTVDEYGYDCIALTGRTYKLRLEFGSASTSKLDIVGGLSLGGGGASIGACRRIDIEDDIRRAERVASEADVTILCTGLSGEWEGEGNDRHTMSLPPHVDTLICRVASSCPKTVVVNLSGTPVAMPWAADVPAILQAWYGGNEAGNGIADVLFGDINPNIYVGYRYFDRIGRAPQWVFGHGLSYSSFELGEHGPRTFSQTSVSVKVRNTSKIRGAEVLQLYIKPPANSTIARPVKELQGFEKVLLEPGQETDVKIDIDPYAMSYWDEPEEKWCIERGTYRVIVATSSSDDTGNGLLRIEENLQVEKTRYWLGL</sequence>
<organism evidence="18 19">
    <name type="scientific">Lophiostoma macrostomum CBS 122681</name>
    <dbReference type="NCBI Taxonomy" id="1314788"/>
    <lineage>
        <taxon>Eukaryota</taxon>
        <taxon>Fungi</taxon>
        <taxon>Dikarya</taxon>
        <taxon>Ascomycota</taxon>
        <taxon>Pezizomycotina</taxon>
        <taxon>Dothideomycetes</taxon>
        <taxon>Pleosporomycetidae</taxon>
        <taxon>Pleosporales</taxon>
        <taxon>Lophiostomataceae</taxon>
        <taxon>Lophiostoma</taxon>
    </lineage>
</organism>
<dbReference type="InterPro" id="IPR002772">
    <property type="entry name" value="Glyco_hydro_3_C"/>
</dbReference>
<keyword evidence="19" id="KW-1185">Reference proteome</keyword>
<name>A0A6A6SQ00_9PLEO</name>
<dbReference type="InterPro" id="IPR017853">
    <property type="entry name" value="GH"/>
</dbReference>
<comment type="catalytic activity">
    <reaction evidence="1">
        <text>Hydrolysis of terminal, non-reducing beta-D-glucosyl residues with release of beta-D-glucose.</text>
        <dbReference type="EC" id="3.2.1.21"/>
    </reaction>
</comment>
<evidence type="ECO:0000256" key="5">
    <source>
        <dbReference type="ARBA" id="ARBA00012744"/>
    </source>
</evidence>
<dbReference type="InterPro" id="IPR026891">
    <property type="entry name" value="Fn3-like"/>
</dbReference>
<dbReference type="SUPFAM" id="SSF52279">
    <property type="entry name" value="Beta-D-glucan exohydrolase, C-terminal domain"/>
    <property type="match status" value="1"/>
</dbReference>
<gene>
    <name evidence="18" type="ORF">K491DRAFT_708708</name>
</gene>
<dbReference type="Pfam" id="PF00933">
    <property type="entry name" value="Glyco_hydro_3"/>
    <property type="match status" value="1"/>
</dbReference>
<evidence type="ECO:0000256" key="8">
    <source>
        <dbReference type="ARBA" id="ARBA00023180"/>
    </source>
</evidence>
<dbReference type="EMBL" id="MU004538">
    <property type="protein sequence ID" value="KAF2648458.1"/>
    <property type="molecule type" value="Genomic_DNA"/>
</dbReference>
<comment type="function">
    <text evidence="12">Beta-glucosidases are one of a number of cellulolytic enzymes involved in the degradation of cellulosic biomass. Catalyzes the last step releasing glucose from the inhibitory cellobiose.</text>
</comment>
<dbReference type="EC" id="3.2.1.21" evidence="5"/>
<comment type="similarity">
    <text evidence="4">Belongs to the glycosyl hydrolase 3 family.</text>
</comment>
<evidence type="ECO:0000256" key="15">
    <source>
        <dbReference type="ARBA" id="ARBA00041602"/>
    </source>
</evidence>
<dbReference type="PANTHER" id="PTHR42715">
    <property type="entry name" value="BETA-GLUCOSIDASE"/>
    <property type="match status" value="1"/>
</dbReference>
<dbReference type="GO" id="GO:0005576">
    <property type="term" value="C:extracellular region"/>
    <property type="evidence" value="ECO:0007669"/>
    <property type="project" value="UniProtKB-SubCell"/>
</dbReference>
<dbReference type="OrthoDB" id="47059at2759"/>
<comment type="pathway">
    <text evidence="3">Glycan metabolism; cellulose degradation.</text>
</comment>
<keyword evidence="8" id="KW-0325">Glycoprotein</keyword>
<dbReference type="GO" id="GO:0008422">
    <property type="term" value="F:beta-glucosidase activity"/>
    <property type="evidence" value="ECO:0007669"/>
    <property type="project" value="UniProtKB-EC"/>
</dbReference>
<evidence type="ECO:0000256" key="6">
    <source>
        <dbReference type="ARBA" id="ARBA00022525"/>
    </source>
</evidence>
<dbReference type="GO" id="GO:0009251">
    <property type="term" value="P:glucan catabolic process"/>
    <property type="evidence" value="ECO:0007669"/>
    <property type="project" value="TreeGrafter"/>
</dbReference>
<dbReference type="Pfam" id="PF07691">
    <property type="entry name" value="PA14"/>
    <property type="match status" value="1"/>
</dbReference>
<evidence type="ECO:0000256" key="4">
    <source>
        <dbReference type="ARBA" id="ARBA00005336"/>
    </source>
</evidence>
<evidence type="ECO:0000256" key="14">
    <source>
        <dbReference type="ARBA" id="ARBA00041278"/>
    </source>
</evidence>
<evidence type="ECO:0000256" key="12">
    <source>
        <dbReference type="ARBA" id="ARBA00024983"/>
    </source>
</evidence>
<dbReference type="Proteomes" id="UP000799324">
    <property type="component" value="Unassembled WGS sequence"/>
</dbReference>
<protein>
    <recommendedName>
        <fullName evidence="13">Probable beta-glucosidase H</fullName>
        <ecNumber evidence="5">3.2.1.21</ecNumber>
    </recommendedName>
    <alternativeName>
        <fullName evidence="14">Beta-D-glucoside glucohydrolase H</fullName>
    </alternativeName>
    <alternativeName>
        <fullName evidence="15">Cellobiase H</fullName>
    </alternativeName>
    <alternativeName>
        <fullName evidence="16">Gentiobiase H</fullName>
    </alternativeName>
</protein>
<dbReference type="InterPro" id="IPR013783">
    <property type="entry name" value="Ig-like_fold"/>
</dbReference>
<evidence type="ECO:0000259" key="17">
    <source>
        <dbReference type="PROSITE" id="PS51820"/>
    </source>
</evidence>
<proteinExistence type="inferred from homology"/>
<keyword evidence="6" id="KW-0964">Secreted</keyword>
<dbReference type="SUPFAM" id="SSF51445">
    <property type="entry name" value="(Trans)glycosidases"/>
    <property type="match status" value="1"/>
</dbReference>
<evidence type="ECO:0000256" key="11">
    <source>
        <dbReference type="ARBA" id="ARBA00023326"/>
    </source>
</evidence>
<evidence type="ECO:0000256" key="2">
    <source>
        <dbReference type="ARBA" id="ARBA00004613"/>
    </source>
</evidence>
<evidence type="ECO:0000313" key="19">
    <source>
        <dbReference type="Proteomes" id="UP000799324"/>
    </source>
</evidence>
<keyword evidence="10" id="KW-0326">Glycosidase</keyword>
<evidence type="ECO:0000256" key="7">
    <source>
        <dbReference type="ARBA" id="ARBA00022801"/>
    </source>
</evidence>
<dbReference type="PANTHER" id="PTHR42715:SF17">
    <property type="entry name" value="BETA-GLUCOSIDASE H-RELATED"/>
    <property type="match status" value="1"/>
</dbReference>
<evidence type="ECO:0000256" key="13">
    <source>
        <dbReference type="ARBA" id="ARBA00039581"/>
    </source>
</evidence>
<dbReference type="InterPro" id="IPR036962">
    <property type="entry name" value="Glyco_hydro_3_N_sf"/>
</dbReference>
<dbReference type="Pfam" id="PF01915">
    <property type="entry name" value="Glyco_hydro_3_C"/>
    <property type="match status" value="1"/>
</dbReference>
<dbReference type="PRINTS" id="PR00133">
    <property type="entry name" value="GLHYDRLASE3"/>
</dbReference>
<dbReference type="InterPro" id="IPR050288">
    <property type="entry name" value="Cellulose_deg_GH3"/>
</dbReference>
<dbReference type="Pfam" id="PF14310">
    <property type="entry name" value="Fn3-like"/>
    <property type="match status" value="1"/>
</dbReference>
<dbReference type="Gene3D" id="2.60.40.10">
    <property type="entry name" value="Immunoglobulins"/>
    <property type="match status" value="1"/>
</dbReference>
<evidence type="ECO:0000256" key="16">
    <source>
        <dbReference type="ARBA" id="ARBA00041806"/>
    </source>
</evidence>
<evidence type="ECO:0000256" key="1">
    <source>
        <dbReference type="ARBA" id="ARBA00000448"/>
    </source>
</evidence>
<evidence type="ECO:0000256" key="10">
    <source>
        <dbReference type="ARBA" id="ARBA00023295"/>
    </source>
</evidence>
<keyword evidence="11" id="KW-0624">Polysaccharide degradation</keyword>
<dbReference type="InterPro" id="IPR036881">
    <property type="entry name" value="Glyco_hydro_3_C_sf"/>
</dbReference>
<comment type="subcellular location">
    <subcellularLocation>
        <location evidence="2">Secreted</location>
    </subcellularLocation>
</comment>
<evidence type="ECO:0000256" key="9">
    <source>
        <dbReference type="ARBA" id="ARBA00023277"/>
    </source>
</evidence>